<evidence type="ECO:0000313" key="4">
    <source>
        <dbReference type="EMBL" id="AYF97143.1"/>
    </source>
</evidence>
<sequence>MSDLDLDPVLGVGHKSVPPALWGRRASEVAAERRPVDEFATPLLVFDRAASDANVATLTAWAAERGLGLAPHGKTTMAPELWRRLLDAGCWGVTVATPWQAQVARAAGVDRILLANEVVDPVGATWLAAELDAHPDAELVCWVDSPESVAALAATAGERPIDVLVELGDTGGRTGARGVGAALAVADAVAAEPRLRLRGATGYEGSYGADRSPATTDRVRGYLAALAGFAGALLDAHDIPEPIVTAGGSTWFDLVAEELGSLGGRAHVILRSGAFQAHDDVFYTRTAALPFEPALTVFARVVSRPEPGLALLDAGKRDVPSDLDLPVVLQTASGRPVPGARVTALNDQHARVELPAGAELAVGEVVLLGVSHPCTAFDRWRLIPEVEHAREPDPRVVGFLPTVF</sequence>
<dbReference type="InterPro" id="IPR029066">
    <property type="entry name" value="PLP-binding_barrel"/>
</dbReference>
<dbReference type="InterPro" id="IPR001608">
    <property type="entry name" value="Ala_racemase_N"/>
</dbReference>
<dbReference type="PANTHER" id="PTHR28004">
    <property type="entry name" value="ZGC:162816-RELATED"/>
    <property type="match status" value="1"/>
</dbReference>
<dbReference type="OrthoDB" id="9811417at2"/>
<dbReference type="Proteomes" id="UP000278886">
    <property type="component" value="Chromosome"/>
</dbReference>
<dbReference type="EMBL" id="CP032630">
    <property type="protein sequence ID" value="AYF97143.1"/>
    <property type="molecule type" value="Genomic_DNA"/>
</dbReference>
<accession>A0A387B403</accession>
<protein>
    <submittedName>
        <fullName evidence="4">Amino acid deaminase</fullName>
    </submittedName>
</protein>
<dbReference type="KEGG" id="lyd:D7I47_02030"/>
<organism evidence="4 5">
    <name type="scientific">Protaetiibacter intestinalis</name>
    <dbReference type="NCBI Taxonomy" id="2419774"/>
    <lineage>
        <taxon>Bacteria</taxon>
        <taxon>Bacillati</taxon>
        <taxon>Actinomycetota</taxon>
        <taxon>Actinomycetes</taxon>
        <taxon>Micrococcales</taxon>
        <taxon>Microbacteriaceae</taxon>
        <taxon>Protaetiibacter</taxon>
    </lineage>
</organism>
<dbReference type="AlphaFoldDB" id="A0A387B403"/>
<dbReference type="SMART" id="SM01119">
    <property type="entry name" value="D-ser_dehydrat"/>
    <property type="match status" value="1"/>
</dbReference>
<dbReference type="Gene3D" id="3.20.20.10">
    <property type="entry name" value="Alanine racemase"/>
    <property type="match status" value="1"/>
</dbReference>
<dbReference type="Gene3D" id="2.40.37.20">
    <property type="entry name" value="D-serine dehydratase-like domain"/>
    <property type="match status" value="1"/>
</dbReference>
<keyword evidence="5" id="KW-1185">Reference proteome</keyword>
<name>A0A387B403_9MICO</name>
<dbReference type="GO" id="GO:0016829">
    <property type="term" value="F:lyase activity"/>
    <property type="evidence" value="ECO:0007669"/>
    <property type="project" value="UniProtKB-KW"/>
</dbReference>
<comment type="similarity">
    <text evidence="1">Belongs to the DSD1 family.</text>
</comment>
<dbReference type="Pfam" id="PF01168">
    <property type="entry name" value="Ala_racemase_N"/>
    <property type="match status" value="1"/>
</dbReference>
<evidence type="ECO:0000256" key="1">
    <source>
        <dbReference type="ARBA" id="ARBA00005323"/>
    </source>
</evidence>
<evidence type="ECO:0000256" key="2">
    <source>
        <dbReference type="ARBA" id="ARBA00023239"/>
    </source>
</evidence>
<dbReference type="InterPro" id="IPR042208">
    <property type="entry name" value="D-ser_dehydrat-like_sf"/>
</dbReference>
<gene>
    <name evidence="4" type="ORF">D7I47_02030</name>
</gene>
<keyword evidence="2" id="KW-0456">Lyase</keyword>
<dbReference type="SUPFAM" id="SSF51419">
    <property type="entry name" value="PLP-binding barrel"/>
    <property type="match status" value="1"/>
</dbReference>
<feature type="domain" description="D-serine dehydratase-like" evidence="3">
    <location>
        <begin position="294"/>
        <end position="387"/>
    </location>
</feature>
<dbReference type="PANTHER" id="PTHR28004:SF8">
    <property type="entry name" value="D-SERINE DEAMINASE"/>
    <property type="match status" value="1"/>
</dbReference>
<dbReference type="InterPro" id="IPR026956">
    <property type="entry name" value="D-ser_dehydrat-like_dom"/>
</dbReference>
<reference evidence="5" key="1">
    <citation type="submission" date="2018-09" db="EMBL/GenBank/DDBJ databases">
        <title>Genome sequencing of strain 2DFWR-13.</title>
        <authorList>
            <person name="Heo J."/>
            <person name="Kim S.-J."/>
            <person name="Kwon S.-W."/>
        </authorList>
    </citation>
    <scope>NUCLEOTIDE SEQUENCE [LARGE SCALE GENOMIC DNA]</scope>
    <source>
        <strain evidence="5">2DFWR-13</strain>
    </source>
</reference>
<dbReference type="Pfam" id="PF14031">
    <property type="entry name" value="D-ser_dehydrat"/>
    <property type="match status" value="1"/>
</dbReference>
<proteinExistence type="inferred from homology"/>
<dbReference type="RefSeq" id="WP_120761494.1">
    <property type="nucleotide sequence ID" value="NZ_CP032630.1"/>
</dbReference>
<evidence type="ECO:0000313" key="5">
    <source>
        <dbReference type="Proteomes" id="UP000278886"/>
    </source>
</evidence>
<evidence type="ECO:0000259" key="3">
    <source>
        <dbReference type="SMART" id="SM01119"/>
    </source>
</evidence>
<dbReference type="InterPro" id="IPR051466">
    <property type="entry name" value="D-amino_acid_metab_enzyme"/>
</dbReference>